<comment type="caution">
    <text evidence="2">The sequence shown here is derived from an EMBL/GenBank/DDBJ whole genome shotgun (WGS) entry which is preliminary data.</text>
</comment>
<gene>
    <name evidence="2" type="ORF">ACI2JU_12415</name>
</gene>
<dbReference type="RefSeq" id="WP_182740460.1">
    <property type="nucleotide sequence ID" value="NZ_JBJDOT010000015.1"/>
</dbReference>
<evidence type="ECO:0000313" key="2">
    <source>
        <dbReference type="EMBL" id="MFK3864667.1"/>
    </source>
</evidence>
<keyword evidence="3" id="KW-1185">Reference proteome</keyword>
<accession>A0ABW8KY25</accession>
<name>A0ABW8KY25_9GAMM</name>
<protein>
    <submittedName>
        <fullName evidence="2">Uncharacterized protein</fullName>
    </submittedName>
</protein>
<dbReference type="EMBL" id="JBJDOT010000015">
    <property type="protein sequence ID" value="MFK3864667.1"/>
    <property type="molecule type" value="Genomic_DNA"/>
</dbReference>
<evidence type="ECO:0000313" key="3">
    <source>
        <dbReference type="Proteomes" id="UP001620262"/>
    </source>
</evidence>
<keyword evidence="1" id="KW-0812">Transmembrane</keyword>
<keyword evidence="1" id="KW-1133">Transmembrane helix</keyword>
<reference evidence="2 3" key="1">
    <citation type="submission" date="2024-11" db="EMBL/GenBank/DDBJ databases">
        <title>The Natural Products Discovery Center: Release of the First 8490 Sequenced Strains for Exploring Actinobacteria Biosynthetic Diversity.</title>
        <authorList>
            <person name="Kalkreuter E."/>
            <person name="Kautsar S.A."/>
            <person name="Yang D."/>
            <person name="Bader C.D."/>
            <person name="Teijaro C.N."/>
            <person name="Fluegel L."/>
            <person name="Davis C.M."/>
            <person name="Simpson J.R."/>
            <person name="Lauterbach L."/>
            <person name="Steele A.D."/>
            <person name="Gui C."/>
            <person name="Meng S."/>
            <person name="Li G."/>
            <person name="Viehrig K."/>
            <person name="Ye F."/>
            <person name="Su P."/>
            <person name="Kiefer A.F."/>
            <person name="Nichols A."/>
            <person name="Cepeda A.J."/>
            <person name="Yan W."/>
            <person name="Fan B."/>
            <person name="Jiang Y."/>
            <person name="Adhikari A."/>
            <person name="Zheng C.-J."/>
            <person name="Schuster L."/>
            <person name="Cowan T.M."/>
            <person name="Smanski M.J."/>
            <person name="Chevrette M.G."/>
            <person name="De Carvalho L.P.S."/>
            <person name="Shen B."/>
        </authorList>
    </citation>
    <scope>NUCLEOTIDE SEQUENCE [LARGE SCALE GENOMIC DNA]</scope>
    <source>
        <strain evidence="2 3">NPDC078403</strain>
    </source>
</reference>
<keyword evidence="1" id="KW-0472">Membrane</keyword>
<evidence type="ECO:0000256" key="1">
    <source>
        <dbReference type="SAM" id="Phobius"/>
    </source>
</evidence>
<sequence>MDVKKNTRSKLSLTALLFSSKFIKSPVIRIAIIFAIIIACLLMIKVAIMAFYITVFLLVTISIWGTWQRFAKLKKSKALS</sequence>
<organism evidence="2 3">
    <name type="scientific">Pseudoalteromonas rhizosphaerae</name>
    <dbReference type="NCBI Taxonomy" id="2518973"/>
    <lineage>
        <taxon>Bacteria</taxon>
        <taxon>Pseudomonadati</taxon>
        <taxon>Pseudomonadota</taxon>
        <taxon>Gammaproteobacteria</taxon>
        <taxon>Alteromonadales</taxon>
        <taxon>Pseudoalteromonadaceae</taxon>
        <taxon>Pseudoalteromonas</taxon>
    </lineage>
</organism>
<proteinExistence type="predicted"/>
<feature type="transmembrane region" description="Helical" evidence="1">
    <location>
        <begin position="27"/>
        <end position="44"/>
    </location>
</feature>
<dbReference type="Proteomes" id="UP001620262">
    <property type="component" value="Unassembled WGS sequence"/>
</dbReference>
<feature type="transmembrane region" description="Helical" evidence="1">
    <location>
        <begin position="50"/>
        <end position="67"/>
    </location>
</feature>